<evidence type="ECO:0000256" key="12">
    <source>
        <dbReference type="HAMAP-Rule" id="MF_01635"/>
    </source>
</evidence>
<dbReference type="RefSeq" id="WP_064805033.1">
    <property type="nucleotide sequence ID" value="NZ_CP016022.1"/>
</dbReference>
<organism evidence="14 15">
    <name type="scientific">Ralstonia insidiosa</name>
    <dbReference type="NCBI Taxonomy" id="190721"/>
    <lineage>
        <taxon>Bacteria</taxon>
        <taxon>Pseudomonadati</taxon>
        <taxon>Pseudomonadota</taxon>
        <taxon>Betaproteobacteria</taxon>
        <taxon>Burkholderiales</taxon>
        <taxon>Burkholderiaceae</taxon>
        <taxon>Ralstonia</taxon>
    </lineage>
</organism>
<keyword evidence="9 12" id="KW-0460">Magnesium</keyword>
<dbReference type="HAMAP" id="MF_01635">
    <property type="entry name" value="UbiA"/>
    <property type="match status" value="1"/>
</dbReference>
<dbReference type="GO" id="GO:0005886">
    <property type="term" value="C:plasma membrane"/>
    <property type="evidence" value="ECO:0007669"/>
    <property type="project" value="UniProtKB-SubCell"/>
</dbReference>
<comment type="subcellular location">
    <subcellularLocation>
        <location evidence="12">Cell inner membrane</location>
        <topology evidence="12">Multi-pass membrane protein</topology>
    </subcellularLocation>
    <subcellularLocation>
        <location evidence="2">Membrane</location>
        <topology evidence="2">Multi-pass membrane protein</topology>
    </subcellularLocation>
</comment>
<keyword evidence="4 12" id="KW-1003">Cell membrane</keyword>
<comment type="catalytic activity">
    <reaction evidence="12">
        <text>all-trans-octaprenyl diphosphate + 4-hydroxybenzoate = 4-hydroxy-3-(all-trans-octaprenyl)benzoate + diphosphate</text>
        <dbReference type="Rhea" id="RHEA:27782"/>
        <dbReference type="ChEBI" id="CHEBI:1617"/>
        <dbReference type="ChEBI" id="CHEBI:17879"/>
        <dbReference type="ChEBI" id="CHEBI:33019"/>
        <dbReference type="ChEBI" id="CHEBI:57711"/>
        <dbReference type="EC" id="2.5.1.39"/>
    </reaction>
</comment>
<evidence type="ECO:0000256" key="3">
    <source>
        <dbReference type="ARBA" id="ARBA00005985"/>
    </source>
</evidence>
<evidence type="ECO:0000256" key="5">
    <source>
        <dbReference type="ARBA" id="ARBA00022519"/>
    </source>
</evidence>
<keyword evidence="6 12" id="KW-0808">Transferase</keyword>
<feature type="transmembrane region" description="Helical" evidence="12">
    <location>
        <begin position="238"/>
        <end position="256"/>
    </location>
</feature>
<dbReference type="AlphaFoldDB" id="A0A191ZZU8"/>
<feature type="transmembrane region" description="Helical" evidence="12">
    <location>
        <begin position="211"/>
        <end position="232"/>
    </location>
</feature>
<dbReference type="EMBL" id="CP016022">
    <property type="protein sequence ID" value="ANJ73561.1"/>
    <property type="molecule type" value="Genomic_DNA"/>
</dbReference>
<proteinExistence type="inferred from homology"/>
<accession>A0A191ZZU8</accession>
<evidence type="ECO:0000313" key="14">
    <source>
        <dbReference type="EMBL" id="ANJ73561.1"/>
    </source>
</evidence>
<comment type="pathway">
    <text evidence="12">Cofactor biosynthesis; ubiquinone biosynthesis.</text>
</comment>
<feature type="transmembrane region" description="Helical" evidence="12">
    <location>
        <begin position="47"/>
        <end position="67"/>
    </location>
</feature>
<dbReference type="InterPro" id="IPR044878">
    <property type="entry name" value="UbiA_sf"/>
</dbReference>
<dbReference type="GO" id="GO:0008412">
    <property type="term" value="F:4-hydroxybenzoate polyprenyltransferase activity"/>
    <property type="evidence" value="ECO:0007669"/>
    <property type="project" value="UniProtKB-UniRule"/>
</dbReference>
<feature type="transmembrane region" description="Helical" evidence="12">
    <location>
        <begin position="268"/>
        <end position="290"/>
    </location>
</feature>
<keyword evidence="11 12" id="KW-0472">Membrane</keyword>
<keyword evidence="15" id="KW-1185">Reference proteome</keyword>
<keyword evidence="10 12" id="KW-1133">Transmembrane helix</keyword>
<evidence type="ECO:0000256" key="8">
    <source>
        <dbReference type="ARBA" id="ARBA00022692"/>
    </source>
</evidence>
<dbReference type="STRING" id="190721.ACS15_2933"/>
<dbReference type="Proteomes" id="UP000078572">
    <property type="component" value="Chromosome 1"/>
</dbReference>
<dbReference type="Gene3D" id="1.10.357.140">
    <property type="entry name" value="UbiA prenyltransferase"/>
    <property type="match status" value="1"/>
</dbReference>
<dbReference type="NCBIfam" id="TIGR01474">
    <property type="entry name" value="ubiA_proteo"/>
    <property type="match status" value="1"/>
</dbReference>
<evidence type="ECO:0000256" key="7">
    <source>
        <dbReference type="ARBA" id="ARBA00022688"/>
    </source>
</evidence>
<feature type="transmembrane region" description="Helical" evidence="12">
    <location>
        <begin position="145"/>
        <end position="162"/>
    </location>
</feature>
<evidence type="ECO:0000256" key="11">
    <source>
        <dbReference type="ARBA" id="ARBA00023136"/>
    </source>
</evidence>
<dbReference type="EC" id="2.5.1.39" evidence="12 13"/>
<name>A0A191ZZU8_9RALS</name>
<evidence type="ECO:0000256" key="2">
    <source>
        <dbReference type="ARBA" id="ARBA00004141"/>
    </source>
</evidence>
<feature type="transmembrane region" description="Helical" evidence="12">
    <location>
        <begin position="24"/>
        <end position="41"/>
    </location>
</feature>
<gene>
    <name evidence="12" type="primary">ubiA</name>
    <name evidence="14" type="ORF">A9Y76_14270</name>
</gene>
<dbReference type="InterPro" id="IPR030470">
    <property type="entry name" value="UbiA_prenylTrfase_CS"/>
</dbReference>
<keyword evidence="7 12" id="KW-0831">Ubiquinone biosynthesis</keyword>
<dbReference type="FunFam" id="1.10.357.140:FF:000002">
    <property type="entry name" value="4-hydroxybenzoate octaprenyltransferase"/>
    <property type="match status" value="1"/>
</dbReference>
<dbReference type="GeneID" id="61527183"/>
<dbReference type="GO" id="GO:0006744">
    <property type="term" value="P:ubiquinone biosynthetic process"/>
    <property type="evidence" value="ECO:0007669"/>
    <property type="project" value="UniProtKB-UniRule"/>
</dbReference>
<evidence type="ECO:0000256" key="6">
    <source>
        <dbReference type="ARBA" id="ARBA00022679"/>
    </source>
</evidence>
<keyword evidence="5 12" id="KW-0997">Cell inner membrane</keyword>
<dbReference type="InterPro" id="IPR039653">
    <property type="entry name" value="Prenyltransferase"/>
</dbReference>
<dbReference type="Gene3D" id="1.20.120.1780">
    <property type="entry name" value="UbiA prenyltransferase"/>
    <property type="match status" value="1"/>
</dbReference>
<evidence type="ECO:0000313" key="15">
    <source>
        <dbReference type="Proteomes" id="UP000078572"/>
    </source>
</evidence>
<evidence type="ECO:0000256" key="4">
    <source>
        <dbReference type="ARBA" id="ARBA00022475"/>
    </source>
</evidence>
<comment type="cofactor">
    <cofactor evidence="1 12">
        <name>Mg(2+)</name>
        <dbReference type="ChEBI" id="CHEBI:18420"/>
    </cofactor>
</comment>
<dbReference type="CDD" id="cd13959">
    <property type="entry name" value="PT_UbiA_COQ2"/>
    <property type="match status" value="1"/>
</dbReference>
<evidence type="ECO:0000256" key="10">
    <source>
        <dbReference type="ARBA" id="ARBA00022989"/>
    </source>
</evidence>
<keyword evidence="8 12" id="KW-0812">Transmembrane</keyword>
<dbReference type="PANTHER" id="PTHR11048">
    <property type="entry name" value="PRENYLTRANSFERASES"/>
    <property type="match status" value="1"/>
</dbReference>
<dbReference type="PANTHER" id="PTHR11048:SF28">
    <property type="entry name" value="4-HYDROXYBENZOATE POLYPRENYLTRANSFERASE, MITOCHONDRIAL"/>
    <property type="match status" value="1"/>
</dbReference>
<evidence type="ECO:0000256" key="9">
    <source>
        <dbReference type="ARBA" id="ARBA00022842"/>
    </source>
</evidence>
<dbReference type="InterPro" id="IPR006370">
    <property type="entry name" value="HB_polyprenyltransferase-like"/>
</dbReference>
<evidence type="ECO:0000256" key="1">
    <source>
        <dbReference type="ARBA" id="ARBA00001946"/>
    </source>
</evidence>
<comment type="similarity">
    <text evidence="3 12">Belongs to the UbiA prenyltransferase family.</text>
</comment>
<sequence>MQSSAAQPSRLVLYARLMRMDKPIGTLLLLWPTLWALWMASDGHPPVAFVVIFSVGTFLMRSAGCAVNDWADRDFDKHVKRTKERPLTAGLIAPWEALAVAAVLSLIAFTLILPLNALTKWMSVAAIVIAGTYPFFKRFFAIPQAYLGIAFGFGIPMAYAAVQDQVPTLAWLMLIGNVFWAVAYDTAYAMVDRDDDLHIGIKTSAITFGRFDVAAIMLCYVAFFGIMAWAGYVMALGVAYWIGMAAAVALALWYYPMLRTRDRMKCFFVFRHNNWLGACLFAGVAVAYLMR</sequence>
<dbReference type="FunFam" id="1.20.120.1780:FF:000001">
    <property type="entry name" value="4-hydroxybenzoate octaprenyltransferase"/>
    <property type="match status" value="1"/>
</dbReference>
<reference evidence="15" key="1">
    <citation type="submission" date="2016-06" db="EMBL/GenBank/DDBJ databases">
        <authorList>
            <person name="Xu Y."/>
            <person name="Nagy A."/>
            <person name="Yan X."/>
            <person name="Kim S.W."/>
            <person name="Haley B."/>
            <person name="Liu N.T."/>
            <person name="Nou X."/>
        </authorList>
    </citation>
    <scope>NUCLEOTIDE SEQUENCE [LARGE SCALE GENOMIC DNA]</scope>
    <source>
        <strain evidence="15">ATCC 49129</strain>
    </source>
</reference>
<comment type="function">
    <text evidence="12">Catalyzes the prenylation of para-hydroxybenzoate (PHB) with an all-trans polyprenyl group. Mediates the second step in the final reaction sequence of ubiquinone-8 (UQ-8) biosynthesis, which is the condensation of the polyisoprenoid side chain with PHB, generating the first membrane-bound Q intermediate 3-octaprenyl-4-hydroxybenzoate.</text>
</comment>
<dbReference type="PROSITE" id="PS00943">
    <property type="entry name" value="UBIA"/>
    <property type="match status" value="1"/>
</dbReference>
<evidence type="ECO:0000256" key="13">
    <source>
        <dbReference type="NCBIfam" id="TIGR01474"/>
    </source>
</evidence>
<feature type="transmembrane region" description="Helical" evidence="12">
    <location>
        <begin position="87"/>
        <end position="112"/>
    </location>
</feature>
<dbReference type="Pfam" id="PF01040">
    <property type="entry name" value="UbiA"/>
    <property type="match status" value="1"/>
</dbReference>
<dbReference type="InterPro" id="IPR000537">
    <property type="entry name" value="UbiA_prenyltransferase"/>
</dbReference>
<dbReference type="OrthoDB" id="9782418at2"/>
<protein>
    <recommendedName>
        <fullName evidence="12 13">4-hydroxybenzoate octaprenyltransferase</fullName>
        <ecNumber evidence="12 13">2.5.1.39</ecNumber>
    </recommendedName>
    <alternativeName>
        <fullName evidence="12">4-HB polyprenyltransferase</fullName>
    </alternativeName>
</protein>
<dbReference type="UniPathway" id="UPA00232"/>
<feature type="transmembrane region" description="Helical" evidence="12">
    <location>
        <begin position="168"/>
        <end position="191"/>
    </location>
</feature>